<dbReference type="Gene3D" id="3.40.190.10">
    <property type="entry name" value="Periplasmic binding protein-like II"/>
    <property type="match status" value="2"/>
</dbReference>
<dbReference type="Proteomes" id="UP001526201">
    <property type="component" value="Unassembled WGS sequence"/>
</dbReference>
<evidence type="ECO:0000259" key="12">
    <source>
        <dbReference type="Pfam" id="PF09084"/>
    </source>
</evidence>
<dbReference type="Pfam" id="PF09084">
    <property type="entry name" value="NMT1"/>
    <property type="match status" value="1"/>
</dbReference>
<organism evidence="13 14">
    <name type="scientific">Mycolicibacterium komossense</name>
    <dbReference type="NCBI Taxonomy" id="1779"/>
    <lineage>
        <taxon>Bacteria</taxon>
        <taxon>Bacillati</taxon>
        <taxon>Actinomycetota</taxon>
        <taxon>Actinomycetes</taxon>
        <taxon>Mycobacteriales</taxon>
        <taxon>Mycobacteriaceae</taxon>
        <taxon>Mycolicibacterium</taxon>
    </lineage>
</organism>
<dbReference type="InterPro" id="IPR015168">
    <property type="entry name" value="SsuA/THI5"/>
</dbReference>
<comment type="subunit">
    <text evidence="4">Homodimer.</text>
</comment>
<evidence type="ECO:0000256" key="3">
    <source>
        <dbReference type="ARBA" id="ARBA00009406"/>
    </source>
</evidence>
<evidence type="ECO:0000256" key="7">
    <source>
        <dbReference type="ARBA" id="ARBA00022898"/>
    </source>
</evidence>
<sequence>MTTHLSLALEYFHPWPNSAGFYLARHHGWYADAGIDLEIRSVDPGIGDSLEHLDRGLVDLAVFPTNRLLVRVESGQQLRALAAVNQRGLETIRTLESSGIRTLADLAGRRLALNPTPRGLAMVRELVTRAGGRSDDVILVDVGTRELTSEELAGGAADATFGSYWAWDILLSEHPDRPERVWRVDDELPFSYHSYLLGARADFTTSHPNLLATLLDVTERGFRYAAEHFDETVDVLHGVTPYFPVDVIGRSLEAISETWFHDGRWGTIRRELVEPYAHWLAEHAILTSPQGWAQGFLDIPAVEAGTTR</sequence>
<evidence type="ECO:0000256" key="1">
    <source>
        <dbReference type="ARBA" id="ARBA00003469"/>
    </source>
</evidence>
<gene>
    <name evidence="13" type="ORF">H7J73_05750</name>
</gene>
<comment type="catalytic activity">
    <reaction evidence="11">
        <text>N(6)-(pyridoxal phosphate)-L-lysyl-[4-amino-5-hydroxymethyl-2-methylpyrimidine phosphate synthase] + L-histidyl-[4-amino-5-hydroxymethyl-2-methylpyrimidine phosphate synthase] + 2 Fe(3+) + 4 H2O = L-lysyl-[4-amino-5-hydroxymethyl-2-methylpyrimidine phosphate synthase] + (2S)-2-amino-5-hydroxy-4-oxopentanoyl-[4-amino-5-hydroxymethyl-2-methylpyrimidine phosphate synthase] + 4-amino-2-methyl-5-(phosphooxymethyl)pyrimidine + 3-oxopropanoate + 2 Fe(2+) + 2 H(+)</text>
        <dbReference type="Rhea" id="RHEA:65756"/>
        <dbReference type="Rhea" id="RHEA-COMP:16892"/>
        <dbReference type="Rhea" id="RHEA-COMP:16893"/>
        <dbReference type="Rhea" id="RHEA-COMP:16894"/>
        <dbReference type="Rhea" id="RHEA-COMP:16895"/>
        <dbReference type="ChEBI" id="CHEBI:15377"/>
        <dbReference type="ChEBI" id="CHEBI:15378"/>
        <dbReference type="ChEBI" id="CHEBI:29033"/>
        <dbReference type="ChEBI" id="CHEBI:29034"/>
        <dbReference type="ChEBI" id="CHEBI:29969"/>
        <dbReference type="ChEBI" id="CHEBI:29979"/>
        <dbReference type="ChEBI" id="CHEBI:33190"/>
        <dbReference type="ChEBI" id="CHEBI:58354"/>
        <dbReference type="ChEBI" id="CHEBI:143915"/>
        <dbReference type="ChEBI" id="CHEBI:157692"/>
    </reaction>
    <physiologicalReaction direction="left-to-right" evidence="11">
        <dbReference type="Rhea" id="RHEA:65757"/>
    </physiologicalReaction>
</comment>
<comment type="function">
    <text evidence="1">Responsible for the formation of the pyrimidine heterocycle in the thiamine biosynthesis pathway. Catalyzes the formation of hydroxymethylpyrimidine phosphate (HMP-P) from histidine and pyridoxal phosphate (PLP). The protein uses PLP and the active site histidine to form HMP-P, generating an inactive enzyme. The enzyme can only undergo a single turnover, which suggests it is a suicide enzyme.</text>
</comment>
<evidence type="ECO:0000256" key="6">
    <source>
        <dbReference type="ARBA" id="ARBA00022723"/>
    </source>
</evidence>
<proteinExistence type="inferred from homology"/>
<evidence type="ECO:0000256" key="8">
    <source>
        <dbReference type="ARBA" id="ARBA00022977"/>
    </source>
</evidence>
<dbReference type="PANTHER" id="PTHR31528:SF1">
    <property type="entry name" value="4-AMINO-5-HYDROXYMETHYL-2-METHYLPYRIMIDINE PHOSPHATE SYNTHASE THI11-RELATED"/>
    <property type="match status" value="1"/>
</dbReference>
<accession>A0ABT3C804</accession>
<keyword evidence="9" id="KW-0408">Iron</keyword>
<name>A0ABT3C804_9MYCO</name>
<feature type="domain" description="SsuA/THI5-like" evidence="12">
    <location>
        <begin position="15"/>
        <end position="231"/>
    </location>
</feature>
<comment type="pathway">
    <text evidence="2">Cofactor biosynthesis; thiamine diphosphate biosynthesis.</text>
</comment>
<evidence type="ECO:0000313" key="14">
    <source>
        <dbReference type="Proteomes" id="UP001526201"/>
    </source>
</evidence>
<evidence type="ECO:0000256" key="9">
    <source>
        <dbReference type="ARBA" id="ARBA00023004"/>
    </source>
</evidence>
<dbReference type="SUPFAM" id="SSF53850">
    <property type="entry name" value="Periplasmic binding protein-like II"/>
    <property type="match status" value="1"/>
</dbReference>
<comment type="similarity">
    <text evidence="3">Belongs to the NMT1/THI5 family.</text>
</comment>
<dbReference type="EMBL" id="JACKTY010000014">
    <property type="protein sequence ID" value="MCV7225536.1"/>
    <property type="molecule type" value="Genomic_DNA"/>
</dbReference>
<evidence type="ECO:0000313" key="13">
    <source>
        <dbReference type="EMBL" id="MCV7225536.1"/>
    </source>
</evidence>
<keyword evidence="7" id="KW-0663">Pyridoxal phosphate</keyword>
<reference evidence="13 14" key="1">
    <citation type="journal article" date="2022" name="BMC Genomics">
        <title>Comparative genome analysis of mycobacteria focusing on tRNA and non-coding RNA.</title>
        <authorList>
            <person name="Behra P.R.K."/>
            <person name="Pettersson B.M.F."/>
            <person name="Ramesh M."/>
            <person name="Das S."/>
            <person name="Dasgupta S."/>
            <person name="Kirsebom L.A."/>
        </authorList>
    </citation>
    <scope>NUCLEOTIDE SEQUENCE [LARGE SCALE GENOMIC DNA]</scope>
    <source>
        <strain evidence="13 14">DSM 44078</strain>
    </source>
</reference>
<protein>
    <recommendedName>
        <fullName evidence="10">Thiamine pyrimidine synthase</fullName>
    </recommendedName>
</protein>
<evidence type="ECO:0000256" key="11">
    <source>
        <dbReference type="ARBA" id="ARBA00048179"/>
    </source>
</evidence>
<keyword evidence="8" id="KW-0784">Thiamine biosynthesis</keyword>
<dbReference type="InterPro" id="IPR027939">
    <property type="entry name" value="NMT1/THI5"/>
</dbReference>
<keyword evidence="6" id="KW-0479">Metal-binding</keyword>
<keyword evidence="14" id="KW-1185">Reference proteome</keyword>
<dbReference type="PANTHER" id="PTHR31528">
    <property type="entry name" value="4-AMINO-5-HYDROXYMETHYL-2-METHYLPYRIMIDINE PHOSPHATE SYNTHASE THI11-RELATED"/>
    <property type="match status" value="1"/>
</dbReference>
<evidence type="ECO:0000256" key="10">
    <source>
        <dbReference type="ARBA" id="ARBA00033171"/>
    </source>
</evidence>
<evidence type="ECO:0000256" key="2">
    <source>
        <dbReference type="ARBA" id="ARBA00004948"/>
    </source>
</evidence>
<comment type="caution">
    <text evidence="13">The sequence shown here is derived from an EMBL/GenBank/DDBJ whole genome shotgun (WGS) entry which is preliminary data.</text>
</comment>
<evidence type="ECO:0000256" key="4">
    <source>
        <dbReference type="ARBA" id="ARBA00011738"/>
    </source>
</evidence>
<evidence type="ECO:0000256" key="5">
    <source>
        <dbReference type="ARBA" id="ARBA00022679"/>
    </source>
</evidence>
<dbReference type="RefSeq" id="WP_264066308.1">
    <property type="nucleotide sequence ID" value="NZ_JACKTY010000014.1"/>
</dbReference>
<keyword evidence="5" id="KW-0808">Transferase</keyword>